<feature type="region of interest" description="Disordered" evidence="5">
    <location>
        <begin position="458"/>
        <end position="477"/>
    </location>
</feature>
<dbReference type="InterPro" id="IPR036909">
    <property type="entry name" value="Cyt_c-like_dom_sf"/>
</dbReference>
<keyword evidence="6" id="KW-0732">Signal</keyword>
<dbReference type="InterPro" id="IPR010538">
    <property type="entry name" value="DHOR"/>
</dbReference>
<evidence type="ECO:0000256" key="4">
    <source>
        <dbReference type="PROSITE-ProRule" id="PRU00433"/>
    </source>
</evidence>
<feature type="signal peptide" evidence="6">
    <location>
        <begin position="1"/>
        <end position="25"/>
    </location>
</feature>
<dbReference type="InterPro" id="IPR009056">
    <property type="entry name" value="Cyt_c-like_dom"/>
</dbReference>
<feature type="domain" description="Cytochrome c" evidence="7">
    <location>
        <begin position="313"/>
        <end position="395"/>
    </location>
</feature>
<feature type="compositionally biased region" description="Low complexity" evidence="5">
    <location>
        <begin position="398"/>
        <end position="419"/>
    </location>
</feature>
<keyword evidence="2 4" id="KW-0479">Metal-binding</keyword>
<evidence type="ECO:0000259" key="7">
    <source>
        <dbReference type="PROSITE" id="PS51007"/>
    </source>
</evidence>
<keyword evidence="3 4" id="KW-0408">Iron</keyword>
<dbReference type="GO" id="GO:0004130">
    <property type="term" value="F:cytochrome-c peroxidase activity"/>
    <property type="evidence" value="ECO:0007669"/>
    <property type="project" value="TreeGrafter"/>
</dbReference>
<feature type="region of interest" description="Disordered" evidence="5">
    <location>
        <begin position="398"/>
        <end position="438"/>
    </location>
</feature>
<keyword evidence="1 4" id="KW-0349">Heme</keyword>
<reference evidence="8 9" key="1">
    <citation type="submission" date="2019-08" db="EMBL/GenBank/DDBJ databases">
        <authorList>
            <person name="Dhanesh K."/>
            <person name="Kumar G."/>
            <person name="Sasikala C."/>
            <person name="Venkata Ramana C."/>
        </authorList>
    </citation>
    <scope>NUCLEOTIDE SEQUENCE [LARGE SCALE GENOMIC DNA]</scope>
    <source>
        <strain evidence="8 9">JC645</strain>
    </source>
</reference>
<comment type="caution">
    <text evidence="8">The sequence shown here is derived from an EMBL/GenBank/DDBJ whole genome shotgun (WGS) entry which is preliminary data.</text>
</comment>
<dbReference type="GO" id="GO:0020037">
    <property type="term" value="F:heme binding"/>
    <property type="evidence" value="ECO:0007669"/>
    <property type="project" value="InterPro"/>
</dbReference>
<evidence type="ECO:0000256" key="3">
    <source>
        <dbReference type="ARBA" id="ARBA00023004"/>
    </source>
</evidence>
<evidence type="ECO:0000313" key="9">
    <source>
        <dbReference type="Proteomes" id="UP000324479"/>
    </source>
</evidence>
<keyword evidence="9" id="KW-1185">Reference proteome</keyword>
<evidence type="ECO:0000313" key="8">
    <source>
        <dbReference type="EMBL" id="KAA5546212.1"/>
    </source>
</evidence>
<gene>
    <name evidence="8" type="ORF">FYK55_04800</name>
</gene>
<organism evidence="8 9">
    <name type="scientific">Roseiconus nitratireducens</name>
    <dbReference type="NCBI Taxonomy" id="2605748"/>
    <lineage>
        <taxon>Bacteria</taxon>
        <taxon>Pseudomonadati</taxon>
        <taxon>Planctomycetota</taxon>
        <taxon>Planctomycetia</taxon>
        <taxon>Pirellulales</taxon>
        <taxon>Pirellulaceae</taxon>
        <taxon>Roseiconus</taxon>
    </lineage>
</organism>
<dbReference type="AlphaFoldDB" id="A0A5M6DIY9"/>
<protein>
    <recommendedName>
        <fullName evidence="7">Cytochrome c domain-containing protein</fullName>
    </recommendedName>
</protein>
<feature type="chain" id="PRO_5024358321" description="Cytochrome c domain-containing protein" evidence="6">
    <location>
        <begin position="26"/>
        <end position="575"/>
    </location>
</feature>
<dbReference type="SUPFAM" id="SSF46626">
    <property type="entry name" value="Cytochrome c"/>
    <property type="match status" value="2"/>
</dbReference>
<evidence type="ECO:0000256" key="6">
    <source>
        <dbReference type="SAM" id="SignalP"/>
    </source>
</evidence>
<dbReference type="Proteomes" id="UP000324479">
    <property type="component" value="Unassembled WGS sequence"/>
</dbReference>
<dbReference type="Pfam" id="PF06537">
    <property type="entry name" value="DHOR"/>
    <property type="match status" value="2"/>
</dbReference>
<proteinExistence type="predicted"/>
<dbReference type="Gene3D" id="1.10.760.10">
    <property type="entry name" value="Cytochrome c-like domain"/>
    <property type="match status" value="1"/>
</dbReference>
<evidence type="ECO:0000256" key="5">
    <source>
        <dbReference type="SAM" id="MobiDB-lite"/>
    </source>
</evidence>
<accession>A0A5M6DIY9</accession>
<dbReference type="GO" id="GO:0009055">
    <property type="term" value="F:electron transfer activity"/>
    <property type="evidence" value="ECO:0007669"/>
    <property type="project" value="InterPro"/>
</dbReference>
<dbReference type="InterPro" id="IPR051395">
    <property type="entry name" value="Cytochrome_c_Peroxidase/MauG"/>
</dbReference>
<sequence>MNTFTRRSLAAVLIGGWILSGAAEAVSPLEIQQGRQLFEKNWSPQNPALRSDGLGPLFNATSCVACHHQGGVGGGGEAPFNAHSVGIEEFEITGGDVSDDVIARMVTQFHPGFVASNGVVGNTLALPHHGGTPFFTASRKSLFDQLPAEFSSSGGPLNADEVRAGSSMPLLYSAHSGGYTMTLRARLFQRNTTALFGAGLIDQVRDEDLDRMVRVQQRHPEISGRPGTLRDGRYGKFGWRANVASLLEFNDQACANEMGLETKRLLQPADPTMRGYKNPREDISDEQIKMMTSFTAALPAPQQVLPSDPERLQAVRRGEQAFEAVGCAVCHVPSLGPATHVYSDLLLHDMGYELMDLNRAEPYIVRMTPVTQVSFAGQLSRSGTMTQTGYYGSGATMTSNVSSTSTVRRGARSAGSNARGTGGGRRLGRQRGYQFQAPTVPTETIEFVTLGHSDKQVSNSRRLTDDEISSDPLVTGDITETQSGTVRQTRYLRQHIERTNFNQEWRTPPLWGVADSAPYMHDGRAETLLEAIAMHDGEASGTRDRFLDLSVSDRRAVIAFLKTLVAPTNVPAASL</sequence>
<dbReference type="PANTHER" id="PTHR30600:SF4">
    <property type="entry name" value="CYTOCHROME C DOMAIN-CONTAINING PROTEIN"/>
    <property type="match status" value="1"/>
</dbReference>
<dbReference type="RefSeq" id="WP_150075219.1">
    <property type="nucleotide sequence ID" value="NZ_VWOX01000002.1"/>
</dbReference>
<evidence type="ECO:0000256" key="2">
    <source>
        <dbReference type="ARBA" id="ARBA00022723"/>
    </source>
</evidence>
<dbReference type="EMBL" id="VWOX01000002">
    <property type="protein sequence ID" value="KAA5546212.1"/>
    <property type="molecule type" value="Genomic_DNA"/>
</dbReference>
<dbReference type="GO" id="GO:0046872">
    <property type="term" value="F:metal ion binding"/>
    <property type="evidence" value="ECO:0007669"/>
    <property type="project" value="UniProtKB-KW"/>
</dbReference>
<name>A0A5M6DIY9_9BACT</name>
<dbReference type="PANTHER" id="PTHR30600">
    <property type="entry name" value="CYTOCHROME C PEROXIDASE-RELATED"/>
    <property type="match status" value="1"/>
</dbReference>
<dbReference type="PROSITE" id="PS51007">
    <property type="entry name" value="CYTC"/>
    <property type="match status" value="1"/>
</dbReference>
<evidence type="ECO:0000256" key="1">
    <source>
        <dbReference type="ARBA" id="ARBA00022617"/>
    </source>
</evidence>